<dbReference type="OrthoDB" id="9428792at2759"/>
<dbReference type="GO" id="GO:0005179">
    <property type="term" value="F:hormone activity"/>
    <property type="evidence" value="ECO:0007669"/>
    <property type="project" value="UniProtKB-KW"/>
</dbReference>
<dbReference type="GeneID" id="102831374"/>
<evidence type="ECO:0000313" key="9">
    <source>
        <dbReference type="RefSeq" id="XP_006867431.1"/>
    </source>
</evidence>
<dbReference type="CTD" id="57817"/>
<dbReference type="GO" id="GO:0034760">
    <property type="term" value="P:negative regulation of iron ion transmembrane transport"/>
    <property type="evidence" value="ECO:0007669"/>
    <property type="project" value="TreeGrafter"/>
</dbReference>
<gene>
    <name evidence="9" type="primary">HAMP</name>
</gene>
<dbReference type="RefSeq" id="XP_006867431.1">
    <property type="nucleotide sequence ID" value="XM_006867369.1"/>
</dbReference>
<dbReference type="AlphaFoldDB" id="A0A9B0TP34"/>
<dbReference type="GO" id="GO:0006879">
    <property type="term" value="P:intracellular iron ion homeostasis"/>
    <property type="evidence" value="ECO:0007669"/>
    <property type="project" value="InterPro"/>
</dbReference>
<sequence>MAMSTQTQAACLLFLLLTSMTSGSVVPYQTTQLADHQAQNTVEAKDGWTPLLQGRRRRDTHFPICMFCCGCCHKSKCGICCKT</sequence>
<organism evidence="8 9">
    <name type="scientific">Chrysochloris asiatica</name>
    <name type="common">Cape golden mole</name>
    <dbReference type="NCBI Taxonomy" id="185453"/>
    <lineage>
        <taxon>Eukaryota</taxon>
        <taxon>Metazoa</taxon>
        <taxon>Chordata</taxon>
        <taxon>Craniata</taxon>
        <taxon>Vertebrata</taxon>
        <taxon>Euteleostomi</taxon>
        <taxon>Mammalia</taxon>
        <taxon>Eutheria</taxon>
        <taxon>Afrotheria</taxon>
        <taxon>Chrysochloridae</taxon>
        <taxon>Chrysochlorinae</taxon>
        <taxon>Chrysochloris</taxon>
    </lineage>
</organism>
<dbReference type="Pfam" id="PF06446">
    <property type="entry name" value="Hepcidin"/>
    <property type="match status" value="1"/>
</dbReference>
<protein>
    <submittedName>
        <fullName evidence="9">Hepcidin</fullName>
    </submittedName>
</protein>
<proteinExistence type="inferred from homology"/>
<evidence type="ECO:0000313" key="8">
    <source>
        <dbReference type="Proteomes" id="UP000504623"/>
    </source>
</evidence>
<evidence type="ECO:0000256" key="3">
    <source>
        <dbReference type="ARBA" id="ARBA00022525"/>
    </source>
</evidence>
<comment type="similarity">
    <text evidence="2">Belongs to the hepcidin family.</text>
</comment>
<feature type="chain" id="PRO_5038404923" evidence="7">
    <location>
        <begin position="24"/>
        <end position="83"/>
    </location>
</feature>
<evidence type="ECO:0000256" key="7">
    <source>
        <dbReference type="SAM" id="SignalP"/>
    </source>
</evidence>
<name>A0A9B0TP34_CHRAS</name>
<comment type="subcellular location">
    <subcellularLocation>
        <location evidence="1">Secreted</location>
    </subcellularLocation>
</comment>
<evidence type="ECO:0000256" key="6">
    <source>
        <dbReference type="ARBA" id="ARBA00023157"/>
    </source>
</evidence>
<keyword evidence="3" id="KW-0964">Secreted</keyword>
<accession>A0A9B0TP34</accession>
<keyword evidence="5 7" id="KW-0732">Signal</keyword>
<keyword evidence="8" id="KW-1185">Reference proteome</keyword>
<reference evidence="9" key="1">
    <citation type="submission" date="2025-08" db="UniProtKB">
        <authorList>
            <consortium name="RefSeq"/>
        </authorList>
    </citation>
    <scope>IDENTIFICATION</scope>
    <source>
        <tissue evidence="9">Spleen</tissue>
    </source>
</reference>
<evidence type="ECO:0000256" key="2">
    <source>
        <dbReference type="ARBA" id="ARBA00008022"/>
    </source>
</evidence>
<evidence type="ECO:0000256" key="4">
    <source>
        <dbReference type="ARBA" id="ARBA00022702"/>
    </source>
</evidence>
<keyword evidence="6" id="KW-1015">Disulfide bond</keyword>
<evidence type="ECO:0000256" key="1">
    <source>
        <dbReference type="ARBA" id="ARBA00004613"/>
    </source>
</evidence>
<dbReference type="InterPro" id="IPR010500">
    <property type="entry name" value="Hepcidin"/>
</dbReference>
<feature type="signal peptide" evidence="7">
    <location>
        <begin position="1"/>
        <end position="23"/>
    </location>
</feature>
<dbReference type="PANTHER" id="PTHR16877">
    <property type="entry name" value="HEPCIDIN"/>
    <property type="match status" value="1"/>
</dbReference>
<keyword evidence="4" id="KW-0372">Hormone</keyword>
<evidence type="ECO:0000256" key="5">
    <source>
        <dbReference type="ARBA" id="ARBA00022729"/>
    </source>
</evidence>
<dbReference type="GO" id="GO:0042742">
    <property type="term" value="P:defense response to bacterium"/>
    <property type="evidence" value="ECO:0007669"/>
    <property type="project" value="TreeGrafter"/>
</dbReference>
<dbReference type="Proteomes" id="UP000504623">
    <property type="component" value="Unplaced"/>
</dbReference>
<dbReference type="PANTHER" id="PTHR16877:SF0">
    <property type="entry name" value="HEPCIDIN"/>
    <property type="match status" value="1"/>
</dbReference>
<dbReference type="GO" id="GO:0005615">
    <property type="term" value="C:extracellular space"/>
    <property type="evidence" value="ECO:0007669"/>
    <property type="project" value="TreeGrafter"/>
</dbReference>